<dbReference type="SUPFAM" id="SSF56925">
    <property type="entry name" value="OMPA-like"/>
    <property type="match status" value="1"/>
</dbReference>
<name>A0ABT9G1Y2_LEPDI</name>
<dbReference type="Gene3D" id="2.40.160.20">
    <property type="match status" value="1"/>
</dbReference>
<gene>
    <name evidence="2" type="ORF">Q8X39_07610</name>
</gene>
<keyword evidence="3" id="KW-1185">Reference proteome</keyword>
<comment type="caution">
    <text evidence="2">The sequence shown here is derived from an EMBL/GenBank/DDBJ whole genome shotgun (WGS) entry which is preliminary data.</text>
</comment>
<evidence type="ECO:0000313" key="2">
    <source>
        <dbReference type="EMBL" id="MDP4300499.1"/>
    </source>
</evidence>
<proteinExistence type="predicted"/>
<evidence type="ECO:0000256" key="1">
    <source>
        <dbReference type="ARBA" id="ARBA00004442"/>
    </source>
</evidence>
<dbReference type="Proteomes" id="UP001235760">
    <property type="component" value="Unassembled WGS sequence"/>
</dbReference>
<comment type="subcellular location">
    <subcellularLocation>
        <location evidence="1">Cell outer membrane</location>
    </subcellularLocation>
</comment>
<organism evidence="2 3">
    <name type="scientific">Leptothrix discophora</name>
    <dbReference type="NCBI Taxonomy" id="89"/>
    <lineage>
        <taxon>Bacteria</taxon>
        <taxon>Pseudomonadati</taxon>
        <taxon>Pseudomonadota</taxon>
        <taxon>Betaproteobacteria</taxon>
        <taxon>Burkholderiales</taxon>
        <taxon>Sphaerotilaceae</taxon>
        <taxon>Leptothrix</taxon>
    </lineage>
</organism>
<reference evidence="2 3" key="1">
    <citation type="submission" date="2023-08" db="EMBL/GenBank/DDBJ databases">
        <authorList>
            <person name="Roldan D.M."/>
            <person name="Menes R.J."/>
        </authorList>
    </citation>
    <scope>NUCLEOTIDE SEQUENCE [LARGE SCALE GENOMIC DNA]</scope>
    <source>
        <strain evidence="2 3">CCM 2812</strain>
    </source>
</reference>
<dbReference type="RefSeq" id="WP_305749049.1">
    <property type="nucleotide sequence ID" value="NZ_JAUZEE010000003.1"/>
</dbReference>
<dbReference type="EMBL" id="JAUZEE010000003">
    <property type="protein sequence ID" value="MDP4300499.1"/>
    <property type="molecule type" value="Genomic_DNA"/>
</dbReference>
<sequence>MTRQSASISRISRFTRTTPITRQLAHLATTVAVVSAACALFGTDVHAQQVSDPYVTAGYASFEGYSGGLYVGGGLKLGSLNSLFKLNLPGDLNVEGRYASASTSSYGVTSKATSFEGVAVASHPFTPQFSVSAYAGIGSLKADATASYAGYTASVSASTTELIGGVGVQYEVIPRLKLEARLGLLGYGSTTTFGAQYRF</sequence>
<evidence type="ECO:0000313" key="3">
    <source>
        <dbReference type="Proteomes" id="UP001235760"/>
    </source>
</evidence>
<protein>
    <submittedName>
        <fullName evidence="2">Outer membrane beta-barrel protein</fullName>
    </submittedName>
</protein>
<dbReference type="InterPro" id="IPR011250">
    <property type="entry name" value="OMP/PagP_B-barrel"/>
</dbReference>
<accession>A0ABT9G1Y2</accession>